<dbReference type="KEGG" id="mdr:MDOR_04010"/>
<feature type="compositionally biased region" description="Low complexity" evidence="1">
    <location>
        <begin position="55"/>
        <end position="73"/>
    </location>
</feature>
<proteinExistence type="predicted"/>
<dbReference type="Gene3D" id="2.30.110.10">
    <property type="entry name" value="Electron Transport, Fmn-binding Protein, Chain A"/>
    <property type="match status" value="1"/>
</dbReference>
<evidence type="ECO:0000313" key="3">
    <source>
        <dbReference type="Proteomes" id="UP000467201"/>
    </source>
</evidence>
<dbReference type="AlphaFoldDB" id="A0A7I7VNG5"/>
<feature type="region of interest" description="Disordered" evidence="1">
    <location>
        <begin position="54"/>
        <end position="75"/>
    </location>
</feature>
<organism evidence="2 3">
    <name type="scientific">Mycolicibacterium doricum</name>
    <dbReference type="NCBI Taxonomy" id="126673"/>
    <lineage>
        <taxon>Bacteria</taxon>
        <taxon>Bacillati</taxon>
        <taxon>Actinomycetota</taxon>
        <taxon>Actinomycetes</taxon>
        <taxon>Mycobacteriales</taxon>
        <taxon>Mycobacteriaceae</taxon>
        <taxon>Mycolicibacterium</taxon>
    </lineage>
</organism>
<reference evidence="2 3" key="1">
    <citation type="journal article" date="2019" name="Emerg. Microbes Infect.">
        <title>Comprehensive subspecies identification of 175 nontuberculous mycobacteria species based on 7547 genomic profiles.</title>
        <authorList>
            <person name="Matsumoto Y."/>
            <person name="Kinjo T."/>
            <person name="Motooka D."/>
            <person name="Nabeya D."/>
            <person name="Jung N."/>
            <person name="Uechi K."/>
            <person name="Horii T."/>
            <person name="Iida T."/>
            <person name="Fujita J."/>
            <person name="Nakamura S."/>
        </authorList>
    </citation>
    <scope>NUCLEOTIDE SEQUENCE [LARGE SCALE GENOMIC DNA]</scope>
    <source>
        <strain evidence="2 3">JCM 12405</strain>
    </source>
</reference>
<accession>A0A7I7VNG5</accession>
<dbReference type="InterPro" id="IPR004378">
    <property type="entry name" value="F420H2_quin_Rdtase"/>
</dbReference>
<dbReference type="RefSeq" id="WP_235849880.1">
    <property type="nucleotide sequence ID" value="NZ_AP022605.1"/>
</dbReference>
<dbReference type="InterPro" id="IPR012349">
    <property type="entry name" value="Split_barrel_FMN-bd"/>
</dbReference>
<gene>
    <name evidence="2" type="ORF">MDOR_04010</name>
</gene>
<protein>
    <submittedName>
        <fullName evidence="2">Uncharacterized protein</fullName>
    </submittedName>
</protein>
<sequence length="129" mass="14262">MGCGTRRCRPSARVTAAGRCLHRIAAWAYQRWNRPPARRCWNSAHDCCAPAGALPGSSPRAAHRPAAAAPVRRPGGRYEGTFVGEEVTGAERDRLWELAKNWIPSYTDYEKSTQGRTIPILAFTEIALQ</sequence>
<dbReference type="Pfam" id="PF04075">
    <property type="entry name" value="F420H2_quin_red"/>
    <property type="match status" value="1"/>
</dbReference>
<evidence type="ECO:0000256" key="1">
    <source>
        <dbReference type="SAM" id="MobiDB-lite"/>
    </source>
</evidence>
<dbReference type="GO" id="GO:0016491">
    <property type="term" value="F:oxidoreductase activity"/>
    <property type="evidence" value="ECO:0007669"/>
    <property type="project" value="InterPro"/>
</dbReference>
<evidence type="ECO:0000313" key="2">
    <source>
        <dbReference type="EMBL" id="BBZ06232.1"/>
    </source>
</evidence>
<name>A0A7I7VNG5_9MYCO</name>
<dbReference type="Proteomes" id="UP000467201">
    <property type="component" value="Chromosome"/>
</dbReference>
<dbReference type="EMBL" id="AP022605">
    <property type="protein sequence ID" value="BBZ06232.1"/>
    <property type="molecule type" value="Genomic_DNA"/>
</dbReference>